<evidence type="ECO:0000313" key="12">
    <source>
        <dbReference type="EMBL" id="BBL72348.1"/>
    </source>
</evidence>
<dbReference type="PANTHER" id="PTHR33446">
    <property type="entry name" value="PROTEIN TONB-RELATED"/>
    <property type="match status" value="1"/>
</dbReference>
<evidence type="ECO:0000256" key="5">
    <source>
        <dbReference type="ARBA" id="ARBA00022519"/>
    </source>
</evidence>
<dbReference type="InterPro" id="IPR051045">
    <property type="entry name" value="TonB-dependent_transducer"/>
</dbReference>
<evidence type="ECO:0000256" key="10">
    <source>
        <dbReference type="SAM" id="MobiDB-lite"/>
    </source>
</evidence>
<evidence type="ECO:0000313" key="13">
    <source>
        <dbReference type="Proteomes" id="UP000824988"/>
    </source>
</evidence>
<protein>
    <recommendedName>
        <fullName evidence="11">TonB C-terminal domain-containing protein</fullName>
    </recommendedName>
</protein>
<reference evidence="12" key="1">
    <citation type="submission" date="2019-06" db="EMBL/GenBank/DDBJ databases">
        <title>Complete genome sequence of Methylogaea oryzae strain JCM16910.</title>
        <authorList>
            <person name="Asakawa S."/>
        </authorList>
    </citation>
    <scope>NUCLEOTIDE SEQUENCE</scope>
    <source>
        <strain evidence="12">E10</strain>
    </source>
</reference>
<dbReference type="NCBIfam" id="TIGR01352">
    <property type="entry name" value="tonB_Cterm"/>
    <property type="match status" value="1"/>
</dbReference>
<dbReference type="AlphaFoldDB" id="A0A8D4VQS5"/>
<dbReference type="EMBL" id="AP019782">
    <property type="protein sequence ID" value="BBL72348.1"/>
    <property type="molecule type" value="Genomic_DNA"/>
</dbReference>
<dbReference type="GO" id="GO:0031992">
    <property type="term" value="F:energy transducer activity"/>
    <property type="evidence" value="ECO:0007669"/>
    <property type="project" value="TreeGrafter"/>
</dbReference>
<evidence type="ECO:0000256" key="2">
    <source>
        <dbReference type="ARBA" id="ARBA00006555"/>
    </source>
</evidence>
<comment type="subcellular location">
    <subcellularLocation>
        <location evidence="1">Cell inner membrane</location>
        <topology evidence="1">Single-pass membrane protein</topology>
        <orientation evidence="1">Periplasmic side</orientation>
    </subcellularLocation>
</comment>
<dbReference type="GO" id="GO:0015031">
    <property type="term" value="P:protein transport"/>
    <property type="evidence" value="ECO:0007669"/>
    <property type="project" value="UniProtKB-KW"/>
</dbReference>
<dbReference type="KEGG" id="moz:MoryE10_29540"/>
<keyword evidence="5" id="KW-0997">Cell inner membrane</keyword>
<dbReference type="Proteomes" id="UP000824988">
    <property type="component" value="Chromosome"/>
</dbReference>
<dbReference type="Pfam" id="PF03544">
    <property type="entry name" value="TonB_C"/>
    <property type="match status" value="1"/>
</dbReference>
<name>A0A8D4VQS5_9GAMM</name>
<dbReference type="InterPro" id="IPR037682">
    <property type="entry name" value="TonB_C"/>
</dbReference>
<evidence type="ECO:0000256" key="1">
    <source>
        <dbReference type="ARBA" id="ARBA00004383"/>
    </source>
</evidence>
<keyword evidence="3" id="KW-0813">Transport</keyword>
<keyword evidence="13" id="KW-1185">Reference proteome</keyword>
<dbReference type="GO" id="GO:0055085">
    <property type="term" value="P:transmembrane transport"/>
    <property type="evidence" value="ECO:0007669"/>
    <property type="project" value="InterPro"/>
</dbReference>
<feature type="region of interest" description="Disordered" evidence="10">
    <location>
        <begin position="39"/>
        <end position="104"/>
    </location>
</feature>
<dbReference type="InterPro" id="IPR006260">
    <property type="entry name" value="TonB/TolA_C"/>
</dbReference>
<evidence type="ECO:0000256" key="8">
    <source>
        <dbReference type="ARBA" id="ARBA00022989"/>
    </source>
</evidence>
<organism evidence="12 13">
    <name type="scientific">Methylogaea oryzae</name>
    <dbReference type="NCBI Taxonomy" id="1295382"/>
    <lineage>
        <taxon>Bacteria</taxon>
        <taxon>Pseudomonadati</taxon>
        <taxon>Pseudomonadota</taxon>
        <taxon>Gammaproteobacteria</taxon>
        <taxon>Methylococcales</taxon>
        <taxon>Methylococcaceae</taxon>
        <taxon>Methylogaea</taxon>
    </lineage>
</organism>
<feature type="compositionally biased region" description="Pro residues" evidence="10">
    <location>
        <begin position="82"/>
        <end position="104"/>
    </location>
</feature>
<dbReference type="GO" id="GO:0098797">
    <property type="term" value="C:plasma membrane protein complex"/>
    <property type="evidence" value="ECO:0007669"/>
    <property type="project" value="TreeGrafter"/>
</dbReference>
<evidence type="ECO:0000256" key="4">
    <source>
        <dbReference type="ARBA" id="ARBA00022475"/>
    </source>
</evidence>
<evidence type="ECO:0000256" key="7">
    <source>
        <dbReference type="ARBA" id="ARBA00022927"/>
    </source>
</evidence>
<keyword evidence="6" id="KW-0812">Transmembrane</keyword>
<keyword evidence="8" id="KW-1133">Transmembrane helix</keyword>
<proteinExistence type="inferred from homology"/>
<accession>A0A8D4VQS5</accession>
<evidence type="ECO:0000259" key="11">
    <source>
        <dbReference type="PROSITE" id="PS52015"/>
    </source>
</evidence>
<evidence type="ECO:0000256" key="6">
    <source>
        <dbReference type="ARBA" id="ARBA00022692"/>
    </source>
</evidence>
<feature type="compositionally biased region" description="Pro residues" evidence="10">
    <location>
        <begin position="47"/>
        <end position="57"/>
    </location>
</feature>
<evidence type="ECO:0000256" key="9">
    <source>
        <dbReference type="ARBA" id="ARBA00023136"/>
    </source>
</evidence>
<comment type="similarity">
    <text evidence="2">Belongs to the TonB family.</text>
</comment>
<dbReference type="PANTHER" id="PTHR33446:SF2">
    <property type="entry name" value="PROTEIN TONB"/>
    <property type="match status" value="1"/>
</dbReference>
<gene>
    <name evidence="12" type="ORF">MoryE10_29540</name>
</gene>
<keyword evidence="7" id="KW-0653">Protein transport</keyword>
<dbReference type="PROSITE" id="PS52015">
    <property type="entry name" value="TONB_CTD"/>
    <property type="match status" value="1"/>
</dbReference>
<sequence length="201" mass="21912">MAVIVATALHLAAWQAWRNQPAAVPARLERAVEVALVSQPRLVAQPQPEPPKPPPPKPPEKPLPKKPKPLPRPVPLKQAEPAPTPEPVAEAPPPPAAAAPAAPAPAPFQEANYKANYLQNPPPRYPSMARERHWQGEVLVRTRILADGTAGEVRLERSSGHDVLDEAALEAVRQWRFVAAKEGDKAVDSWVIIPIDFKLKN</sequence>
<keyword evidence="9" id="KW-0472">Membrane</keyword>
<feature type="domain" description="TonB C-terminal" evidence="11">
    <location>
        <begin position="110"/>
        <end position="201"/>
    </location>
</feature>
<evidence type="ECO:0000256" key="3">
    <source>
        <dbReference type="ARBA" id="ARBA00022448"/>
    </source>
</evidence>
<keyword evidence="4" id="KW-1003">Cell membrane</keyword>